<evidence type="ECO:0000256" key="1">
    <source>
        <dbReference type="ARBA" id="ARBA00022737"/>
    </source>
</evidence>
<keyword evidence="6" id="KW-1185">Reference proteome</keyword>
<evidence type="ECO:0000313" key="5">
    <source>
        <dbReference type="EMBL" id="GKV02266.1"/>
    </source>
</evidence>
<organism evidence="5 6">
    <name type="scientific">Rubroshorea leprosula</name>
    <dbReference type="NCBI Taxonomy" id="152421"/>
    <lineage>
        <taxon>Eukaryota</taxon>
        <taxon>Viridiplantae</taxon>
        <taxon>Streptophyta</taxon>
        <taxon>Embryophyta</taxon>
        <taxon>Tracheophyta</taxon>
        <taxon>Spermatophyta</taxon>
        <taxon>Magnoliopsida</taxon>
        <taxon>eudicotyledons</taxon>
        <taxon>Gunneridae</taxon>
        <taxon>Pentapetalae</taxon>
        <taxon>rosids</taxon>
        <taxon>malvids</taxon>
        <taxon>Malvales</taxon>
        <taxon>Dipterocarpaceae</taxon>
        <taxon>Rubroshorea</taxon>
    </lineage>
</organism>
<evidence type="ECO:0000313" key="6">
    <source>
        <dbReference type="Proteomes" id="UP001054252"/>
    </source>
</evidence>
<dbReference type="Gene3D" id="1.20.5.4130">
    <property type="match status" value="1"/>
</dbReference>
<dbReference type="AlphaFoldDB" id="A0AAV5IUH0"/>
<accession>A0AAV5IUH0</accession>
<reference evidence="5 6" key="1">
    <citation type="journal article" date="2021" name="Commun. Biol.">
        <title>The genome of Shorea leprosula (Dipterocarpaceae) highlights the ecological relevance of drought in aseasonal tropical rainforests.</title>
        <authorList>
            <person name="Ng K.K.S."/>
            <person name="Kobayashi M.J."/>
            <person name="Fawcett J.A."/>
            <person name="Hatakeyama M."/>
            <person name="Paape T."/>
            <person name="Ng C.H."/>
            <person name="Ang C.C."/>
            <person name="Tnah L.H."/>
            <person name="Lee C.T."/>
            <person name="Nishiyama T."/>
            <person name="Sese J."/>
            <person name="O'Brien M.J."/>
            <person name="Copetti D."/>
            <person name="Mohd Noor M.I."/>
            <person name="Ong R.C."/>
            <person name="Putra M."/>
            <person name="Sireger I.Z."/>
            <person name="Indrioko S."/>
            <person name="Kosugi Y."/>
            <person name="Izuno A."/>
            <person name="Isagi Y."/>
            <person name="Lee S.L."/>
            <person name="Shimizu K.K."/>
        </authorList>
    </citation>
    <scope>NUCLEOTIDE SEQUENCE [LARGE SCALE GENOMIC DNA]</scope>
    <source>
        <strain evidence="5">214</strain>
    </source>
</reference>
<comment type="caution">
    <text evidence="5">The sequence shown here is derived from an EMBL/GenBank/DDBJ whole genome shotgun (WGS) entry which is preliminary data.</text>
</comment>
<keyword evidence="3" id="KW-0611">Plant defense</keyword>
<keyword evidence="1" id="KW-0677">Repeat</keyword>
<feature type="domain" description="Disease resistance N-terminal" evidence="4">
    <location>
        <begin position="9"/>
        <end position="98"/>
    </location>
</feature>
<protein>
    <recommendedName>
        <fullName evidence="4">Disease resistance N-terminal domain-containing protein</fullName>
    </recommendedName>
</protein>
<dbReference type="InterPro" id="IPR041118">
    <property type="entry name" value="Rx_N"/>
</dbReference>
<evidence type="ECO:0000256" key="3">
    <source>
        <dbReference type="ARBA" id="ARBA00022821"/>
    </source>
</evidence>
<dbReference type="GO" id="GO:0006952">
    <property type="term" value="P:defense response"/>
    <property type="evidence" value="ECO:0007669"/>
    <property type="project" value="UniProtKB-KW"/>
</dbReference>
<evidence type="ECO:0000256" key="2">
    <source>
        <dbReference type="ARBA" id="ARBA00022741"/>
    </source>
</evidence>
<dbReference type="GO" id="GO:0000166">
    <property type="term" value="F:nucleotide binding"/>
    <property type="evidence" value="ECO:0007669"/>
    <property type="project" value="UniProtKB-KW"/>
</dbReference>
<proteinExistence type="predicted"/>
<gene>
    <name evidence="5" type="ORF">SLEP1_g14723</name>
</gene>
<dbReference type="Pfam" id="PF18052">
    <property type="entry name" value="Rx_N"/>
    <property type="match status" value="1"/>
</dbReference>
<dbReference type="Proteomes" id="UP001054252">
    <property type="component" value="Unassembled WGS sequence"/>
</dbReference>
<sequence length="175" mass="20014">MAETFLGTVIEEALCKLASFNAGQIRFAWGLEKELSKLRSSLKLIQHGLQSAEELQSEAVIRDWLQELKDVAYDMVDVLDEVEYKVLQQKVETQSQMKRVRSFFSPSNPIAFRFNMANKVKKINGSLVKVREDAVFTILLARNKSPRVGKFQPDTHSFLDSNFESRGDGRCHRNC</sequence>
<evidence type="ECO:0000259" key="4">
    <source>
        <dbReference type="Pfam" id="PF18052"/>
    </source>
</evidence>
<dbReference type="EMBL" id="BPVZ01000018">
    <property type="protein sequence ID" value="GKV02266.1"/>
    <property type="molecule type" value="Genomic_DNA"/>
</dbReference>
<keyword evidence="2" id="KW-0547">Nucleotide-binding</keyword>
<name>A0AAV5IUH0_9ROSI</name>